<dbReference type="SMART" id="SM00421">
    <property type="entry name" value="HTH_LUXR"/>
    <property type="match status" value="1"/>
</dbReference>
<feature type="modified residue" description="4-aspartylphosphate" evidence="4">
    <location>
        <position position="64"/>
    </location>
</feature>
<evidence type="ECO:0000256" key="4">
    <source>
        <dbReference type="PROSITE-ProRule" id="PRU00169"/>
    </source>
</evidence>
<dbReference type="SMART" id="SM00448">
    <property type="entry name" value="REC"/>
    <property type="match status" value="1"/>
</dbReference>
<comment type="caution">
    <text evidence="7">The sequence shown here is derived from an EMBL/GenBank/DDBJ whole genome shotgun (WGS) entry which is preliminary data.</text>
</comment>
<keyword evidence="8" id="KW-1185">Reference proteome</keyword>
<feature type="domain" description="Response regulatory" evidence="6">
    <location>
        <begin position="15"/>
        <end position="129"/>
    </location>
</feature>
<dbReference type="InterPro" id="IPR011006">
    <property type="entry name" value="CheY-like_superfamily"/>
</dbReference>
<protein>
    <submittedName>
        <fullName evidence="7">Response regulator</fullName>
    </submittedName>
</protein>
<dbReference type="RefSeq" id="WP_257718709.1">
    <property type="nucleotide sequence ID" value="NZ_JANJOU010000028.1"/>
</dbReference>
<dbReference type="Pfam" id="PF00072">
    <property type="entry name" value="Response_reg"/>
    <property type="match status" value="1"/>
</dbReference>
<keyword evidence="2" id="KW-0238">DNA-binding</keyword>
<dbReference type="PROSITE" id="PS50043">
    <property type="entry name" value="HTH_LUXR_2"/>
    <property type="match status" value="1"/>
</dbReference>
<evidence type="ECO:0000256" key="1">
    <source>
        <dbReference type="ARBA" id="ARBA00023015"/>
    </source>
</evidence>
<evidence type="ECO:0000313" key="8">
    <source>
        <dbReference type="Proteomes" id="UP001524642"/>
    </source>
</evidence>
<evidence type="ECO:0000313" key="7">
    <source>
        <dbReference type="EMBL" id="MCR0985057.1"/>
    </source>
</evidence>
<dbReference type="Pfam" id="PF00196">
    <property type="entry name" value="GerE"/>
    <property type="match status" value="1"/>
</dbReference>
<name>A0ABT1XAA8_9PROT</name>
<dbReference type="PANTHER" id="PTHR44688:SF16">
    <property type="entry name" value="DNA-BINDING TRANSCRIPTIONAL ACTIVATOR DEVR_DOSR"/>
    <property type="match status" value="1"/>
</dbReference>
<dbReference type="SUPFAM" id="SSF52172">
    <property type="entry name" value="CheY-like"/>
    <property type="match status" value="1"/>
</dbReference>
<gene>
    <name evidence="7" type="ORF">NRP21_23670</name>
</gene>
<keyword evidence="4" id="KW-0597">Phosphoprotein</keyword>
<dbReference type="InterPro" id="IPR001789">
    <property type="entry name" value="Sig_transdc_resp-reg_receiver"/>
</dbReference>
<keyword evidence="3" id="KW-0804">Transcription</keyword>
<organism evidence="7 8">
    <name type="scientific">Roseomonas populi</name>
    <dbReference type="NCBI Taxonomy" id="3121582"/>
    <lineage>
        <taxon>Bacteria</taxon>
        <taxon>Pseudomonadati</taxon>
        <taxon>Pseudomonadota</taxon>
        <taxon>Alphaproteobacteria</taxon>
        <taxon>Acetobacterales</taxon>
        <taxon>Roseomonadaceae</taxon>
        <taxon>Roseomonas</taxon>
    </lineage>
</organism>
<accession>A0ABT1XAA8</accession>
<evidence type="ECO:0000259" key="6">
    <source>
        <dbReference type="PROSITE" id="PS50110"/>
    </source>
</evidence>
<sequence length="214" mass="23009">MGITTTRAEGGREPLVYVVDDDPDVLEAVGELLLSVGLRPALFASPSDFQGALRRDVPGCLVLDVRLPGRNGIDAFADLRRTGIDLPVIFISGHADVLMAVRAMKAGAFEFFTKPVRNQDLLDAIHAALAADAAGLETRRRLATVRQAHDGLSAREREVMSLLVEGLMNKQIAGRLGVSEPTVKGHRLQIMRKMGVRSLPDLVRAAALLDAGRG</sequence>
<dbReference type="InterPro" id="IPR000792">
    <property type="entry name" value="Tscrpt_reg_LuxR_C"/>
</dbReference>
<dbReference type="Gene3D" id="1.10.10.10">
    <property type="entry name" value="Winged helix-like DNA-binding domain superfamily/Winged helix DNA-binding domain"/>
    <property type="match status" value="1"/>
</dbReference>
<evidence type="ECO:0000256" key="3">
    <source>
        <dbReference type="ARBA" id="ARBA00023163"/>
    </source>
</evidence>
<evidence type="ECO:0000256" key="2">
    <source>
        <dbReference type="ARBA" id="ARBA00023125"/>
    </source>
</evidence>
<evidence type="ECO:0000259" key="5">
    <source>
        <dbReference type="PROSITE" id="PS50043"/>
    </source>
</evidence>
<dbReference type="EMBL" id="JANJOU010000028">
    <property type="protein sequence ID" value="MCR0985057.1"/>
    <property type="molecule type" value="Genomic_DNA"/>
</dbReference>
<dbReference type="PANTHER" id="PTHR44688">
    <property type="entry name" value="DNA-BINDING TRANSCRIPTIONAL ACTIVATOR DEVR_DOSR"/>
    <property type="match status" value="1"/>
</dbReference>
<keyword evidence="1" id="KW-0805">Transcription regulation</keyword>
<dbReference type="InterPro" id="IPR036388">
    <property type="entry name" value="WH-like_DNA-bd_sf"/>
</dbReference>
<dbReference type="PRINTS" id="PR00038">
    <property type="entry name" value="HTHLUXR"/>
</dbReference>
<dbReference type="Proteomes" id="UP001524642">
    <property type="component" value="Unassembled WGS sequence"/>
</dbReference>
<proteinExistence type="predicted"/>
<reference evidence="7 8" key="1">
    <citation type="submission" date="2022-06" db="EMBL/GenBank/DDBJ databases">
        <title>Roseomonas CN29.</title>
        <authorList>
            <person name="Cheng Y."/>
            <person name="He X."/>
        </authorList>
    </citation>
    <scope>NUCLEOTIDE SEQUENCE [LARGE SCALE GENOMIC DNA]</scope>
    <source>
        <strain evidence="7 8">CN29</strain>
    </source>
</reference>
<dbReference type="PROSITE" id="PS50110">
    <property type="entry name" value="RESPONSE_REGULATORY"/>
    <property type="match status" value="1"/>
</dbReference>
<feature type="domain" description="HTH luxR-type" evidence="5">
    <location>
        <begin position="145"/>
        <end position="210"/>
    </location>
</feature>
<dbReference type="Gene3D" id="3.40.50.2300">
    <property type="match status" value="1"/>
</dbReference>
<dbReference type="CDD" id="cd06170">
    <property type="entry name" value="LuxR_C_like"/>
    <property type="match status" value="1"/>
</dbReference>